<name>A0AAP0KLT9_9MAGN</name>
<dbReference type="EMBL" id="JBBNAE010000001">
    <property type="protein sequence ID" value="KAK9154024.1"/>
    <property type="molecule type" value="Genomic_DNA"/>
</dbReference>
<dbReference type="AlphaFoldDB" id="A0AAP0KLT9"/>
<accession>A0AAP0KLT9</accession>
<evidence type="ECO:0000313" key="3">
    <source>
        <dbReference type="Proteomes" id="UP001417504"/>
    </source>
</evidence>
<keyword evidence="3" id="KW-1185">Reference proteome</keyword>
<dbReference type="InterPro" id="IPR044969">
    <property type="entry name" value="DFO"/>
</dbReference>
<evidence type="ECO:0000256" key="1">
    <source>
        <dbReference type="SAM" id="MobiDB-lite"/>
    </source>
</evidence>
<reference evidence="2 3" key="1">
    <citation type="submission" date="2024-01" db="EMBL/GenBank/DDBJ databases">
        <title>Genome assemblies of Stephania.</title>
        <authorList>
            <person name="Yang L."/>
        </authorList>
    </citation>
    <scope>NUCLEOTIDE SEQUENCE [LARGE SCALE GENOMIC DNA]</scope>
    <source>
        <strain evidence="2">QJT</strain>
        <tissue evidence="2">Leaf</tissue>
    </source>
</reference>
<evidence type="ECO:0000313" key="2">
    <source>
        <dbReference type="EMBL" id="KAK9154024.1"/>
    </source>
</evidence>
<feature type="compositionally biased region" description="Basic and acidic residues" evidence="1">
    <location>
        <begin position="242"/>
        <end position="255"/>
    </location>
</feature>
<dbReference type="PANTHER" id="PTHR37176:SF1">
    <property type="entry name" value="PROTEIN DOUBLE-STRAND BREAK FORMATION"/>
    <property type="match status" value="1"/>
</dbReference>
<gene>
    <name evidence="2" type="ORF">Sjap_001504</name>
</gene>
<dbReference type="GO" id="GO:0042138">
    <property type="term" value="P:meiotic DNA double-strand break formation"/>
    <property type="evidence" value="ECO:0007669"/>
    <property type="project" value="InterPro"/>
</dbReference>
<dbReference type="Proteomes" id="UP001417504">
    <property type="component" value="Unassembled WGS sequence"/>
</dbReference>
<organism evidence="2 3">
    <name type="scientific">Stephania japonica</name>
    <dbReference type="NCBI Taxonomy" id="461633"/>
    <lineage>
        <taxon>Eukaryota</taxon>
        <taxon>Viridiplantae</taxon>
        <taxon>Streptophyta</taxon>
        <taxon>Embryophyta</taxon>
        <taxon>Tracheophyta</taxon>
        <taxon>Spermatophyta</taxon>
        <taxon>Magnoliopsida</taxon>
        <taxon>Ranunculales</taxon>
        <taxon>Menispermaceae</taxon>
        <taxon>Menispermoideae</taxon>
        <taxon>Cissampelideae</taxon>
        <taxon>Stephania</taxon>
    </lineage>
</organism>
<comment type="caution">
    <text evidence="2">The sequence shown here is derived from an EMBL/GenBank/DDBJ whole genome shotgun (WGS) entry which is preliminary data.</text>
</comment>
<feature type="region of interest" description="Disordered" evidence="1">
    <location>
        <begin position="236"/>
        <end position="270"/>
    </location>
</feature>
<dbReference type="PANTHER" id="PTHR37176">
    <property type="entry name" value="F10K1.23"/>
    <property type="match status" value="1"/>
</dbReference>
<protein>
    <submittedName>
        <fullName evidence="2">Uncharacterized protein</fullName>
    </submittedName>
</protein>
<proteinExistence type="predicted"/>
<sequence length="292" mass="33320">MEWKDSVVCLIGPPNDGPSFRTHFPLPLPIPKPKVSHIPLFFFNSEFHIFSLNSHLFCFNFSRFDRGTLRILHSILASQHSARESEIRQNLIRFIRSQAKLVVEEEIADKSVEEKLLVLEFLVRAFALCGDVQSCLALRYEALILRHRECVSRSLDWLQVECGEWLAFAKDSLQNGYHAVAVQVCENALKSVQINHRSDSYDASARLVDQVKELKDVAVELVASHSVQAQATKYLKNKKRREMQQDGKLDSEESKNSQASASSVFRDGIKTRNRHQLIRLQSSTKTESITPN</sequence>